<dbReference type="Pfam" id="PF02607">
    <property type="entry name" value="B12-binding_2"/>
    <property type="match status" value="1"/>
</dbReference>
<evidence type="ECO:0000259" key="1">
    <source>
        <dbReference type="PROSITE" id="PS51337"/>
    </source>
</evidence>
<sequence>MAQISDLRKVVGELKQKEAEEITKELLAQGLDPLMVLEDGIVQGLNDVGERFQAKKAIIPDLVKGGIVARTCIPYVEAALSKE</sequence>
<dbReference type="SUPFAM" id="SSF47644">
    <property type="entry name" value="Methionine synthase domain"/>
    <property type="match status" value="1"/>
</dbReference>
<gene>
    <name evidence="2" type="ORF">S12H4_53629</name>
</gene>
<dbReference type="SMART" id="SM01018">
    <property type="entry name" value="B12-binding_2"/>
    <property type="match status" value="1"/>
</dbReference>
<dbReference type="InterPro" id="IPR003759">
    <property type="entry name" value="Cbl-bd_cap"/>
</dbReference>
<evidence type="ECO:0000313" key="2">
    <source>
        <dbReference type="EMBL" id="GAJ03854.1"/>
    </source>
</evidence>
<dbReference type="InterPro" id="IPR036594">
    <property type="entry name" value="Meth_synthase_dom"/>
</dbReference>
<feature type="non-terminal residue" evidence="2">
    <location>
        <position position="83"/>
    </location>
</feature>
<dbReference type="PROSITE" id="PS51337">
    <property type="entry name" value="B12_BINDING_NTER"/>
    <property type="match status" value="1"/>
</dbReference>
<dbReference type="AlphaFoldDB" id="X1TF03"/>
<accession>X1TF03</accession>
<feature type="domain" description="B12-binding N-terminal" evidence="1">
    <location>
        <begin position="1"/>
        <end position="83"/>
    </location>
</feature>
<dbReference type="Gene3D" id="1.10.1240.10">
    <property type="entry name" value="Methionine synthase domain"/>
    <property type="match status" value="1"/>
</dbReference>
<dbReference type="EMBL" id="BARW01034170">
    <property type="protein sequence ID" value="GAJ03854.1"/>
    <property type="molecule type" value="Genomic_DNA"/>
</dbReference>
<proteinExistence type="predicted"/>
<organism evidence="2">
    <name type="scientific">marine sediment metagenome</name>
    <dbReference type="NCBI Taxonomy" id="412755"/>
    <lineage>
        <taxon>unclassified sequences</taxon>
        <taxon>metagenomes</taxon>
        <taxon>ecological metagenomes</taxon>
    </lineage>
</organism>
<name>X1TF03_9ZZZZ</name>
<comment type="caution">
    <text evidence="2">The sequence shown here is derived from an EMBL/GenBank/DDBJ whole genome shotgun (WGS) entry which is preliminary data.</text>
</comment>
<reference evidence="2" key="1">
    <citation type="journal article" date="2014" name="Front. Microbiol.">
        <title>High frequency of phylogenetically diverse reductive dehalogenase-homologous genes in deep subseafloor sedimentary metagenomes.</title>
        <authorList>
            <person name="Kawai M."/>
            <person name="Futagami T."/>
            <person name="Toyoda A."/>
            <person name="Takaki Y."/>
            <person name="Nishi S."/>
            <person name="Hori S."/>
            <person name="Arai W."/>
            <person name="Tsubouchi T."/>
            <person name="Morono Y."/>
            <person name="Uchiyama I."/>
            <person name="Ito T."/>
            <person name="Fujiyama A."/>
            <person name="Inagaki F."/>
            <person name="Takami H."/>
        </authorList>
    </citation>
    <scope>NUCLEOTIDE SEQUENCE</scope>
    <source>
        <strain evidence="2">Expedition CK06-06</strain>
    </source>
</reference>
<protein>
    <recommendedName>
        <fullName evidence="1">B12-binding N-terminal domain-containing protein</fullName>
    </recommendedName>
</protein>